<reference evidence="2" key="1">
    <citation type="submission" date="2021-03" db="EMBL/GenBank/DDBJ databases">
        <title>Draft genome sequence of rust myrtle Austropuccinia psidii MF-1, a brazilian biotype.</title>
        <authorList>
            <person name="Quecine M.C."/>
            <person name="Pachon D.M.R."/>
            <person name="Bonatelli M.L."/>
            <person name="Correr F.H."/>
            <person name="Franceschini L.M."/>
            <person name="Leite T.F."/>
            <person name="Margarido G.R.A."/>
            <person name="Almeida C.A."/>
            <person name="Ferrarezi J.A."/>
            <person name="Labate C.A."/>
        </authorList>
    </citation>
    <scope>NUCLEOTIDE SEQUENCE</scope>
    <source>
        <strain evidence="2">MF-1</strain>
    </source>
</reference>
<evidence type="ECO:0000256" key="1">
    <source>
        <dbReference type="SAM" id="MobiDB-lite"/>
    </source>
</evidence>
<name>A0A9Q3PGI3_9BASI</name>
<proteinExistence type="predicted"/>
<dbReference type="EMBL" id="AVOT02067969">
    <property type="protein sequence ID" value="MBW0559356.1"/>
    <property type="molecule type" value="Genomic_DNA"/>
</dbReference>
<feature type="compositionally biased region" description="Acidic residues" evidence="1">
    <location>
        <begin position="40"/>
        <end position="51"/>
    </location>
</feature>
<sequence length="172" mass="19259">MKSDLLLRKSNDCLKKENRNEILETEANNDKEEKSNSEKDTEESESSESDEINIINDKIHDIDSIYKVIDVNSNWPQSKTSDTFLTSLQNAKLHIIKPTKGMGYTAGKESIGTVMLKNQEAKINPDTGAYYTYVGKNDSETLMQDWEDKLTPIPGVELSSASQIMKPLGIIG</sequence>
<keyword evidence="3" id="KW-1185">Reference proteome</keyword>
<dbReference type="AlphaFoldDB" id="A0A9Q3PGI3"/>
<comment type="caution">
    <text evidence="2">The sequence shown here is derived from an EMBL/GenBank/DDBJ whole genome shotgun (WGS) entry which is preliminary data.</text>
</comment>
<feature type="region of interest" description="Disordered" evidence="1">
    <location>
        <begin position="17"/>
        <end position="51"/>
    </location>
</feature>
<gene>
    <name evidence="2" type="ORF">O181_099071</name>
</gene>
<organism evidence="2 3">
    <name type="scientific">Austropuccinia psidii MF-1</name>
    <dbReference type="NCBI Taxonomy" id="1389203"/>
    <lineage>
        <taxon>Eukaryota</taxon>
        <taxon>Fungi</taxon>
        <taxon>Dikarya</taxon>
        <taxon>Basidiomycota</taxon>
        <taxon>Pucciniomycotina</taxon>
        <taxon>Pucciniomycetes</taxon>
        <taxon>Pucciniales</taxon>
        <taxon>Sphaerophragmiaceae</taxon>
        <taxon>Austropuccinia</taxon>
    </lineage>
</organism>
<evidence type="ECO:0000313" key="2">
    <source>
        <dbReference type="EMBL" id="MBW0559356.1"/>
    </source>
</evidence>
<protein>
    <submittedName>
        <fullName evidence="2">Uncharacterized protein</fullName>
    </submittedName>
</protein>
<feature type="compositionally biased region" description="Basic and acidic residues" evidence="1">
    <location>
        <begin position="17"/>
        <end position="39"/>
    </location>
</feature>
<dbReference type="Proteomes" id="UP000765509">
    <property type="component" value="Unassembled WGS sequence"/>
</dbReference>
<accession>A0A9Q3PGI3</accession>
<evidence type="ECO:0000313" key="3">
    <source>
        <dbReference type="Proteomes" id="UP000765509"/>
    </source>
</evidence>